<comment type="caution">
    <text evidence="1">The sequence shown here is derived from an EMBL/GenBank/DDBJ whole genome shotgun (WGS) entry which is preliminary data.</text>
</comment>
<evidence type="ECO:0008006" key="3">
    <source>
        <dbReference type="Google" id="ProtNLM"/>
    </source>
</evidence>
<evidence type="ECO:0000313" key="2">
    <source>
        <dbReference type="Proteomes" id="UP001180724"/>
    </source>
</evidence>
<protein>
    <recommendedName>
        <fullName evidence="3">J domain-containing protein</fullName>
    </recommendedName>
</protein>
<gene>
    <name evidence="1" type="ORF">RM812_13995</name>
</gene>
<dbReference type="CDD" id="cd06257">
    <property type="entry name" value="DnaJ"/>
    <property type="match status" value="1"/>
</dbReference>
<dbReference type="InterPro" id="IPR001623">
    <property type="entry name" value="DnaJ_domain"/>
</dbReference>
<reference evidence="1" key="1">
    <citation type="submission" date="2024-05" db="EMBL/GenBank/DDBJ databases">
        <title>30 novel species of actinomycetes from the DSMZ collection.</title>
        <authorList>
            <person name="Nouioui I."/>
        </authorList>
    </citation>
    <scope>NUCLEOTIDE SEQUENCE</scope>
    <source>
        <strain evidence="1">DSM 40712</strain>
    </source>
</reference>
<dbReference type="InterPro" id="IPR036869">
    <property type="entry name" value="J_dom_sf"/>
</dbReference>
<dbReference type="RefSeq" id="WP_311572832.1">
    <property type="nucleotide sequence ID" value="NZ_JAVRFH010000011.1"/>
</dbReference>
<dbReference type="EMBL" id="JAVRFH010000011">
    <property type="protein sequence ID" value="MDT0611333.1"/>
    <property type="molecule type" value="Genomic_DNA"/>
</dbReference>
<dbReference type="SUPFAM" id="SSF46565">
    <property type="entry name" value="Chaperone J-domain"/>
    <property type="match status" value="1"/>
</dbReference>
<sequence length="103" mass="11144">MFTDSPYDVLGLEVGASDADIRAAYHRAMRSAQGDRDLRDRISRANKALRRPAGRHEADLLTPLPVRLPPDGGGAALLAEARQRMAEVSPLFPDPASLGVRPD</sequence>
<name>A0ABU3AMC0_9ACTN</name>
<organism evidence="1 2">
    <name type="scientific">Streptomyces lancefieldiae</name>
    <dbReference type="NCBI Taxonomy" id="3075520"/>
    <lineage>
        <taxon>Bacteria</taxon>
        <taxon>Bacillati</taxon>
        <taxon>Actinomycetota</taxon>
        <taxon>Actinomycetes</taxon>
        <taxon>Kitasatosporales</taxon>
        <taxon>Streptomycetaceae</taxon>
        <taxon>Streptomyces</taxon>
    </lineage>
</organism>
<dbReference type="Gene3D" id="1.10.287.110">
    <property type="entry name" value="DnaJ domain"/>
    <property type="match status" value="1"/>
</dbReference>
<dbReference type="Proteomes" id="UP001180724">
    <property type="component" value="Unassembled WGS sequence"/>
</dbReference>
<keyword evidence="2" id="KW-1185">Reference proteome</keyword>
<proteinExistence type="predicted"/>
<accession>A0ABU3AMC0</accession>
<evidence type="ECO:0000313" key="1">
    <source>
        <dbReference type="EMBL" id="MDT0611333.1"/>
    </source>
</evidence>